<feature type="compositionally biased region" description="Basic and acidic residues" evidence="1">
    <location>
        <begin position="1"/>
        <end position="12"/>
    </location>
</feature>
<keyword evidence="3" id="KW-1185">Reference proteome</keyword>
<dbReference type="OrthoDB" id="10657208at2759"/>
<feature type="region of interest" description="Disordered" evidence="1">
    <location>
        <begin position="44"/>
        <end position="63"/>
    </location>
</feature>
<protein>
    <submittedName>
        <fullName evidence="2">Uncharacterized protein</fullName>
    </submittedName>
</protein>
<comment type="caution">
    <text evidence="2">The sequence shown here is derived from an EMBL/GenBank/DDBJ whole genome shotgun (WGS) entry which is preliminary data.</text>
</comment>
<dbReference type="Proteomes" id="UP000759537">
    <property type="component" value="Unassembled WGS sequence"/>
</dbReference>
<sequence>MSNTQKSDDSQKKPRRARGLHQPVQRWEFSAFMVMKVLSNKVLKPPRYGDEAPKSARPERFGAAGWDRSTSYLDAIQGPGTGFGGNTLQMQNASTGQQSQYSRVEFRPPITPGGQQGYSGTSSTSASGLGAGAGVGVGERQGQVHFGAGGQYGLPAPSQPVQGSSIGANTVEIQSVSSEQQSQYPRPVRFRSPTTPGGQQGDMGYGGTSSTSASGMGAGVGGSTGEGGDLEEAHQNVLEAAKASPDNLRPVGVKKRRPYIKNAN</sequence>
<reference evidence="2" key="1">
    <citation type="submission" date="2019-10" db="EMBL/GenBank/DDBJ databases">
        <authorList>
            <consortium name="DOE Joint Genome Institute"/>
            <person name="Kuo A."/>
            <person name="Miyauchi S."/>
            <person name="Kiss E."/>
            <person name="Drula E."/>
            <person name="Kohler A."/>
            <person name="Sanchez-Garcia M."/>
            <person name="Andreopoulos B."/>
            <person name="Barry K.W."/>
            <person name="Bonito G."/>
            <person name="Buee M."/>
            <person name="Carver A."/>
            <person name="Chen C."/>
            <person name="Cichocki N."/>
            <person name="Clum A."/>
            <person name="Culley D."/>
            <person name="Crous P.W."/>
            <person name="Fauchery L."/>
            <person name="Girlanda M."/>
            <person name="Hayes R."/>
            <person name="Keri Z."/>
            <person name="LaButti K."/>
            <person name="Lipzen A."/>
            <person name="Lombard V."/>
            <person name="Magnuson J."/>
            <person name="Maillard F."/>
            <person name="Morin E."/>
            <person name="Murat C."/>
            <person name="Nolan M."/>
            <person name="Ohm R."/>
            <person name="Pangilinan J."/>
            <person name="Pereira M."/>
            <person name="Perotto S."/>
            <person name="Peter M."/>
            <person name="Riley R."/>
            <person name="Sitrit Y."/>
            <person name="Stielow B."/>
            <person name="Szollosi G."/>
            <person name="Zifcakova L."/>
            <person name="Stursova M."/>
            <person name="Spatafora J.W."/>
            <person name="Tedersoo L."/>
            <person name="Vaario L.-M."/>
            <person name="Yamada A."/>
            <person name="Yan M."/>
            <person name="Wang P."/>
            <person name="Xu J."/>
            <person name="Bruns T."/>
            <person name="Baldrian P."/>
            <person name="Vilgalys R."/>
            <person name="Henrissat B."/>
            <person name="Grigoriev I.V."/>
            <person name="Hibbett D."/>
            <person name="Nagy L.G."/>
            <person name="Martin F.M."/>
        </authorList>
    </citation>
    <scope>NUCLEOTIDE SEQUENCE</scope>
    <source>
        <strain evidence="2">Prilba</strain>
    </source>
</reference>
<dbReference type="EMBL" id="WHVB01000024">
    <property type="protein sequence ID" value="KAF8470938.1"/>
    <property type="molecule type" value="Genomic_DNA"/>
</dbReference>
<gene>
    <name evidence="2" type="ORF">DFH94DRAFT_847471</name>
</gene>
<accession>A0A9P5JYK0</accession>
<reference evidence="2" key="2">
    <citation type="journal article" date="2020" name="Nat. Commun.">
        <title>Large-scale genome sequencing of mycorrhizal fungi provides insights into the early evolution of symbiotic traits.</title>
        <authorList>
            <person name="Miyauchi S."/>
            <person name="Kiss E."/>
            <person name="Kuo A."/>
            <person name="Drula E."/>
            <person name="Kohler A."/>
            <person name="Sanchez-Garcia M."/>
            <person name="Morin E."/>
            <person name="Andreopoulos B."/>
            <person name="Barry K.W."/>
            <person name="Bonito G."/>
            <person name="Buee M."/>
            <person name="Carver A."/>
            <person name="Chen C."/>
            <person name="Cichocki N."/>
            <person name="Clum A."/>
            <person name="Culley D."/>
            <person name="Crous P.W."/>
            <person name="Fauchery L."/>
            <person name="Girlanda M."/>
            <person name="Hayes R.D."/>
            <person name="Keri Z."/>
            <person name="LaButti K."/>
            <person name="Lipzen A."/>
            <person name="Lombard V."/>
            <person name="Magnuson J."/>
            <person name="Maillard F."/>
            <person name="Murat C."/>
            <person name="Nolan M."/>
            <person name="Ohm R.A."/>
            <person name="Pangilinan J."/>
            <person name="Pereira M.F."/>
            <person name="Perotto S."/>
            <person name="Peter M."/>
            <person name="Pfister S."/>
            <person name="Riley R."/>
            <person name="Sitrit Y."/>
            <person name="Stielow J.B."/>
            <person name="Szollosi G."/>
            <person name="Zifcakova L."/>
            <person name="Stursova M."/>
            <person name="Spatafora J.W."/>
            <person name="Tedersoo L."/>
            <person name="Vaario L.M."/>
            <person name="Yamada A."/>
            <person name="Yan M."/>
            <person name="Wang P."/>
            <person name="Xu J."/>
            <person name="Bruns T."/>
            <person name="Baldrian P."/>
            <person name="Vilgalys R."/>
            <person name="Dunand C."/>
            <person name="Henrissat B."/>
            <person name="Grigoriev I.V."/>
            <person name="Hibbett D."/>
            <person name="Nagy L.G."/>
            <person name="Martin F.M."/>
        </authorList>
    </citation>
    <scope>NUCLEOTIDE SEQUENCE</scope>
    <source>
        <strain evidence="2">Prilba</strain>
    </source>
</reference>
<organism evidence="2 3">
    <name type="scientific">Russula ochroleuca</name>
    <dbReference type="NCBI Taxonomy" id="152965"/>
    <lineage>
        <taxon>Eukaryota</taxon>
        <taxon>Fungi</taxon>
        <taxon>Dikarya</taxon>
        <taxon>Basidiomycota</taxon>
        <taxon>Agaricomycotina</taxon>
        <taxon>Agaricomycetes</taxon>
        <taxon>Russulales</taxon>
        <taxon>Russulaceae</taxon>
        <taxon>Russula</taxon>
    </lineage>
</organism>
<evidence type="ECO:0000256" key="1">
    <source>
        <dbReference type="SAM" id="MobiDB-lite"/>
    </source>
</evidence>
<feature type="compositionally biased region" description="Basic residues" evidence="1">
    <location>
        <begin position="252"/>
        <end position="264"/>
    </location>
</feature>
<feature type="region of interest" description="Disordered" evidence="1">
    <location>
        <begin position="77"/>
        <end position="136"/>
    </location>
</feature>
<dbReference type="AlphaFoldDB" id="A0A9P5JYK0"/>
<feature type="compositionally biased region" description="Low complexity" evidence="1">
    <location>
        <begin position="171"/>
        <end position="183"/>
    </location>
</feature>
<feature type="region of interest" description="Disordered" evidence="1">
    <location>
        <begin position="159"/>
        <end position="264"/>
    </location>
</feature>
<feature type="compositionally biased region" description="Basic and acidic residues" evidence="1">
    <location>
        <begin position="47"/>
        <end position="60"/>
    </location>
</feature>
<feature type="compositionally biased region" description="Low complexity" evidence="1">
    <location>
        <begin position="118"/>
        <end position="128"/>
    </location>
</feature>
<evidence type="ECO:0000313" key="3">
    <source>
        <dbReference type="Proteomes" id="UP000759537"/>
    </source>
</evidence>
<feature type="compositionally biased region" description="Polar residues" evidence="1">
    <location>
        <begin position="86"/>
        <end position="102"/>
    </location>
</feature>
<name>A0A9P5JYK0_9AGAM</name>
<feature type="compositionally biased region" description="Gly residues" evidence="1">
    <location>
        <begin position="216"/>
        <end position="227"/>
    </location>
</feature>
<feature type="compositionally biased region" description="Gly residues" evidence="1">
    <location>
        <begin position="198"/>
        <end position="207"/>
    </location>
</feature>
<feature type="compositionally biased region" description="Polar residues" evidence="1">
    <location>
        <begin position="159"/>
        <end position="168"/>
    </location>
</feature>
<evidence type="ECO:0000313" key="2">
    <source>
        <dbReference type="EMBL" id="KAF8470938.1"/>
    </source>
</evidence>
<feature type="region of interest" description="Disordered" evidence="1">
    <location>
        <begin position="1"/>
        <end position="22"/>
    </location>
</feature>
<proteinExistence type="predicted"/>